<protein>
    <submittedName>
        <fullName evidence="1">Uncharacterized protein</fullName>
    </submittedName>
</protein>
<evidence type="ECO:0000313" key="1">
    <source>
        <dbReference type="EMBL" id="KAB8139260.1"/>
    </source>
</evidence>
<comment type="caution">
    <text evidence="1">The sequence shown here is derived from an EMBL/GenBank/DDBJ whole genome shotgun (WGS) entry which is preliminary data.</text>
</comment>
<organism evidence="1 2">
    <name type="scientific">Gracilibacillus oryzae</name>
    <dbReference type="NCBI Taxonomy" id="1672701"/>
    <lineage>
        <taxon>Bacteria</taxon>
        <taxon>Bacillati</taxon>
        <taxon>Bacillota</taxon>
        <taxon>Bacilli</taxon>
        <taxon>Bacillales</taxon>
        <taxon>Bacillaceae</taxon>
        <taxon>Gracilibacillus</taxon>
    </lineage>
</organism>
<sequence>MNNFKREIRLSIGGLSFEYPGFTVYFTVNFGDDPESNDTEIQIYNLSENTINQIRKHQPVILNAGYRGDVGSIHLGAVQNVSTSKEGVDKITTITSTDASEAWNDLDVSETFAAGTTAEQVLNRFLSMTGLSIGAFVLPNNVQYLRARTFRGKLRQVLKNIAGDCGAKLHILNEKIFIRPKSAGDDIGFLLDSDHGLVGTPERFEDEENSGYNVTALLNHRMTTDGLVAIASSTANGKFRIKSGSHKCDASQFYSELKVVE</sequence>
<name>A0A7C8KY21_9BACI</name>
<accession>A0A7C8KY21</accession>
<dbReference type="Proteomes" id="UP000480246">
    <property type="component" value="Unassembled WGS sequence"/>
</dbReference>
<dbReference type="EMBL" id="WEID01000005">
    <property type="protein sequence ID" value="KAB8139260.1"/>
    <property type="molecule type" value="Genomic_DNA"/>
</dbReference>
<keyword evidence="2" id="KW-1185">Reference proteome</keyword>
<gene>
    <name evidence="1" type="ORF">F9U64_01150</name>
</gene>
<reference evidence="1 2" key="1">
    <citation type="submission" date="2019-10" db="EMBL/GenBank/DDBJ databases">
        <title>Gracilibacillus sp. nov. isolated from rice seeds.</title>
        <authorList>
            <person name="He S."/>
        </authorList>
    </citation>
    <scope>NUCLEOTIDE SEQUENCE [LARGE SCALE GENOMIC DNA]</scope>
    <source>
        <strain evidence="1 2">TD8</strain>
    </source>
</reference>
<dbReference type="RefSeq" id="WP_153400937.1">
    <property type="nucleotide sequence ID" value="NZ_ML762424.1"/>
</dbReference>
<dbReference type="AlphaFoldDB" id="A0A7C8KY21"/>
<dbReference type="OrthoDB" id="1919832at2"/>
<dbReference type="NCBIfam" id="NF047561">
    <property type="entry name" value="orf58_phage_fam"/>
    <property type="match status" value="1"/>
</dbReference>
<evidence type="ECO:0000313" key="2">
    <source>
        <dbReference type="Proteomes" id="UP000480246"/>
    </source>
</evidence>
<proteinExistence type="predicted"/>